<evidence type="ECO:0000256" key="2">
    <source>
        <dbReference type="SAM" id="MobiDB-lite"/>
    </source>
</evidence>
<comment type="caution">
    <text evidence="5">The sequence shown here is derived from an EMBL/GenBank/DDBJ whole genome shotgun (WGS) entry which is preliminary data.</text>
</comment>
<dbReference type="Proteomes" id="UP000249828">
    <property type="component" value="Unassembled WGS sequence"/>
</dbReference>
<evidence type="ECO:0000256" key="3">
    <source>
        <dbReference type="SAM" id="Phobius"/>
    </source>
</evidence>
<gene>
    <name evidence="5" type="ORF">CI088_15905</name>
</gene>
<feature type="transmembrane region" description="Helical" evidence="3">
    <location>
        <begin position="557"/>
        <end position="578"/>
    </location>
</feature>
<feature type="domain" description="Tape measure protein N-terminal" evidence="4">
    <location>
        <begin position="191"/>
        <end position="382"/>
    </location>
</feature>
<keyword evidence="1" id="KW-0175">Coiled coil</keyword>
<proteinExistence type="predicted"/>
<keyword evidence="3" id="KW-0472">Membrane</keyword>
<accession>A0A2W4BB82</accession>
<dbReference type="EMBL" id="PIEU01000124">
    <property type="protein sequence ID" value="PZL70132.1"/>
    <property type="molecule type" value="Genomic_DNA"/>
</dbReference>
<feature type="transmembrane region" description="Helical" evidence="3">
    <location>
        <begin position="687"/>
        <end position="708"/>
    </location>
</feature>
<feature type="transmembrane region" description="Helical" evidence="3">
    <location>
        <begin position="617"/>
        <end position="639"/>
    </location>
</feature>
<feature type="compositionally biased region" description="Low complexity" evidence="2">
    <location>
        <begin position="1511"/>
        <end position="1527"/>
    </location>
</feature>
<evidence type="ECO:0000313" key="5">
    <source>
        <dbReference type="EMBL" id="PZL70132.1"/>
    </source>
</evidence>
<evidence type="ECO:0000259" key="4">
    <source>
        <dbReference type="Pfam" id="PF20155"/>
    </source>
</evidence>
<dbReference type="RefSeq" id="WP_111248880.1">
    <property type="nucleotide sequence ID" value="NZ_PIEU01000124.1"/>
</dbReference>
<evidence type="ECO:0000313" key="6">
    <source>
        <dbReference type="Proteomes" id="UP000249828"/>
    </source>
</evidence>
<feature type="coiled-coil region" evidence="1">
    <location>
        <begin position="48"/>
        <end position="130"/>
    </location>
</feature>
<name>A0A2W4BB82_9ENTE</name>
<dbReference type="NCBIfam" id="TIGR02675">
    <property type="entry name" value="tape_meas_nterm"/>
    <property type="match status" value="1"/>
</dbReference>
<sequence>MAASGVGQFSINVKSNLKDFYGELSRSKKTMDQLVAKKYQLEIDSKQLNELRDKAQRIAGEMRELRQQKTEIKLGIKEVENADAEIKNLDKRLASLNRQKIAVEADIQPIRTANAELYKVENEIDRINAKKVKIDFSESIKNVGNSVNKMGDGILKAFNPLTSKLNQMLGFGLVNNLVGKGLNMISSSVDGAISRVDTLNNYTKVMSNLNISQEEADKSRQRLVSGLEGLPTTLDKGVAAVQRFTSGNSDIQKSTEMFLALNNALLAGGADQNIQASALEQISQAYSKGKPDMVEWRSLLTAMPAQVAQVAQSFGVSSDELGESLRNGDRSMDEFMQRIIEMNTTGADGFKSFTEQAKNAVDGVQTGVSRMNTAVTRGVAKIITTVDEIGKSRGLGGISDMLGKIGSFFEKGLGSIADTIVKNQDAIFGFIDSTVKFLSSFDYVSFFKGLVSGLKEMGDIAKSVFNFTKPLFSLLGNGDVAEGLGKLIPRMLLFGGALKVAGLGLKVFGVGSKGIGGVFSILSKFKGFKIPSFNFGEGKGKFTTPFQNISVEQLKSIGLKLGIIAGLSANVYLAAKAIQEVTKIENMDGIYGKLASIAVAVTGMGLITIAVDKVSKLAGTSMLTGLLAIAAIAGEIYLMTLSLEKLSNVDIEFVDIQKKIGTIALVFAEIGLLSLAVGALMTTGYGAVALAAGLVAIIGIVGTLYMTAVTLDKIGSIYLDEKTIQRTIKSVMSCIEQITKYSFSSSLLNDVGTFLKNIVRMNIVKQILDISKDIEKLQSFYLDESKLKDNLNAINNSLNAITKIGEKSGILNTFTDLADYINNIIKGKIVKELIELSNDLKKLEQFDLDANMTMANIISIDNCLQQIVKLGQRTGISNIFSNLADTLVYLTDGLLLDSLLDLMSRLKKLQELKLDSSKVMSNVISIDNVLQSLYRLGKKTGLKDVFTNLADTLVFMTDGLLLDSLLELISRFHSIQNMKLDDNKIMANFISMGNILDSLNRMGKKVGIKDVFTKTADLLSYIMDAKILDSFTNISDKLKYFQNNKLDADKVMTSFISIDNVLMLLRRIGEKIGVSDAFSNLVDTLVYITDEMVIDKFIDINNKLLKIQSFNLDANKTMANIIAIDNVLTQLSKLGEKTGLIDAFSNIVDYTVKLTETMLLEILIGISNSIKRLQDVDIDDNKTMASMKAIDNVLTMLKKMGEKTGLIDAFINLNNYMVKITEDMLLDKFVDVAERIKQIQNIDIDDNAAMARMLAIGNVLDFLTQMGNKTGLTDAINNILGGIVKITENSLIDKFVVIAKEIEQLQAIKLNKKKVLDNIEIINNVIDAVSTNSFLDSLNKWINGIINVEDLKRATNVFSEFNEIAIQLDKLKGFVLDEENILNNIKIIKNALESISKLATEDLVDNLAGMDEALRSLTGTLFETYPSEFSKLGKVLAKKTNEGFKSLLDFNKEVAAKLKIVKTNEASSLGSRIATAINKTFSDRLNLTDVITKSISDALDKEYNAKINVETRSNNSTSSSSASTTTRPRPVVLASGGKVYSPSGYSRIVDSPEQPILQNGEGVVPKKIMDKIGMPFFEQLRRGQVSPTFANLGRSISNTTSSVVNNIYNNTTTNQQMNMYTTAAPDAIKIINRRLR</sequence>
<reference evidence="5 6" key="1">
    <citation type="submission" date="2017-11" db="EMBL/GenBank/DDBJ databases">
        <title>Draft genome sequence of Enterococcus plantarum TRW2 strain isolated from lettuce.</title>
        <authorList>
            <person name="Kim E.B."/>
            <person name="Marco M.L."/>
            <person name="Williams T.R."/>
            <person name="You I.H."/>
        </authorList>
    </citation>
    <scope>NUCLEOTIDE SEQUENCE [LARGE SCALE GENOMIC DNA]</scope>
    <source>
        <strain evidence="5 6">TRW2</strain>
    </source>
</reference>
<feature type="region of interest" description="Disordered" evidence="2">
    <location>
        <begin position="1510"/>
        <end position="1538"/>
    </location>
</feature>
<evidence type="ECO:0000256" key="1">
    <source>
        <dbReference type="SAM" id="Coils"/>
    </source>
</evidence>
<keyword evidence="3" id="KW-1133">Transmembrane helix</keyword>
<keyword evidence="3" id="KW-0812">Transmembrane</keyword>
<organism evidence="5 6">
    <name type="scientific">Enterococcus plantarum</name>
    <dbReference type="NCBI Taxonomy" id="1077675"/>
    <lineage>
        <taxon>Bacteria</taxon>
        <taxon>Bacillati</taxon>
        <taxon>Bacillota</taxon>
        <taxon>Bacilli</taxon>
        <taxon>Lactobacillales</taxon>
        <taxon>Enterococcaceae</taxon>
        <taxon>Enterococcus</taxon>
    </lineage>
</organism>
<feature type="transmembrane region" description="Helical" evidence="3">
    <location>
        <begin position="660"/>
        <end position="681"/>
    </location>
</feature>
<protein>
    <recommendedName>
        <fullName evidence="4">Tape measure protein N-terminal domain-containing protein</fullName>
    </recommendedName>
</protein>
<dbReference type="InterPro" id="IPR013491">
    <property type="entry name" value="Tape_meas_N"/>
</dbReference>
<keyword evidence="6" id="KW-1185">Reference proteome</keyword>
<dbReference type="Pfam" id="PF20155">
    <property type="entry name" value="TMP_3"/>
    <property type="match status" value="1"/>
</dbReference>
<feature type="transmembrane region" description="Helical" evidence="3">
    <location>
        <begin position="590"/>
        <end position="611"/>
    </location>
</feature>